<evidence type="ECO:0000259" key="1">
    <source>
        <dbReference type="PROSITE" id="PS50943"/>
    </source>
</evidence>
<dbReference type="PANTHER" id="PTHR40275:SF1">
    <property type="entry name" value="SSL7038 PROTEIN"/>
    <property type="match status" value="1"/>
</dbReference>
<dbReference type="InterPro" id="IPR010982">
    <property type="entry name" value="Lambda_DNA-bd_dom_sf"/>
</dbReference>
<proteinExistence type="predicted"/>
<dbReference type="RefSeq" id="WP_005557298.1">
    <property type="nucleotide sequence ID" value="NZ_AEJM01000017.1"/>
</dbReference>
<dbReference type="InterPro" id="IPR001387">
    <property type="entry name" value="Cro/C1-type_HTH"/>
</dbReference>
<dbReference type="Proteomes" id="UP000005508">
    <property type="component" value="Unassembled WGS sequence"/>
</dbReference>
<name>G4A8A8_AGGAC</name>
<accession>G4A8A8</accession>
<gene>
    <name evidence="2" type="ORF">SC1083_1055</name>
</gene>
<reference evidence="2 3" key="1">
    <citation type="submission" date="2010-10" db="EMBL/GenBank/DDBJ databases">
        <authorList>
            <person name="Chen C."/>
            <person name="Kittichotirat W."/>
            <person name="Asikainen S."/>
            <person name="Bumgarner R."/>
        </authorList>
    </citation>
    <scope>NUCLEOTIDE SEQUENCE [LARGE SCALE GENOMIC DNA]</scope>
    <source>
        <strain evidence="2 3">SC1083</strain>
    </source>
</reference>
<protein>
    <submittedName>
        <fullName evidence="2">Addiction module antidote protein</fullName>
    </submittedName>
</protein>
<comment type="caution">
    <text evidence="2">The sequence shown here is derived from an EMBL/GenBank/DDBJ whole genome shotgun (WGS) entry which is preliminary data.</text>
</comment>
<dbReference type="PANTHER" id="PTHR40275">
    <property type="entry name" value="SSL7038 PROTEIN"/>
    <property type="match status" value="1"/>
</dbReference>
<dbReference type="AlphaFoldDB" id="G4A8A8"/>
<dbReference type="Gene3D" id="1.10.260.40">
    <property type="entry name" value="lambda repressor-like DNA-binding domains"/>
    <property type="match status" value="1"/>
</dbReference>
<dbReference type="Pfam" id="PF21716">
    <property type="entry name" value="dnstrm_HI1420"/>
    <property type="match status" value="1"/>
</dbReference>
<evidence type="ECO:0000313" key="2">
    <source>
        <dbReference type="EMBL" id="EGY34074.1"/>
    </source>
</evidence>
<dbReference type="NCBIfam" id="TIGR02684">
    <property type="entry name" value="dnstrm_HI1420"/>
    <property type="match status" value="1"/>
</dbReference>
<dbReference type="EMBL" id="AEJM01000017">
    <property type="protein sequence ID" value="EGY34074.1"/>
    <property type="molecule type" value="Genomic_DNA"/>
</dbReference>
<dbReference type="PROSITE" id="PS50943">
    <property type="entry name" value="HTH_CROC1"/>
    <property type="match status" value="1"/>
</dbReference>
<dbReference type="SMART" id="SM00530">
    <property type="entry name" value="HTH_XRE"/>
    <property type="match status" value="1"/>
</dbReference>
<sequence length="96" mass="10608">MKFVEYDAAKYLTDEETIAFYLTDALENGSEAEFLLALKNVAKARGMTQLAKDSGVPRESLYKTLSGESKPRFETITKIVNALGVNLAFTPKITNV</sequence>
<dbReference type="InterPro" id="IPR014057">
    <property type="entry name" value="HI1420"/>
</dbReference>
<dbReference type="CDD" id="cd00093">
    <property type="entry name" value="HTH_XRE"/>
    <property type="match status" value="1"/>
</dbReference>
<dbReference type="PATRIC" id="fig|907488.3.peg.1042"/>
<evidence type="ECO:0000313" key="3">
    <source>
        <dbReference type="Proteomes" id="UP000005508"/>
    </source>
</evidence>
<dbReference type="SUPFAM" id="SSF47413">
    <property type="entry name" value="lambda repressor-like DNA-binding domains"/>
    <property type="match status" value="1"/>
</dbReference>
<organism evidence="2 3">
    <name type="scientific">Aggregatibacter actinomycetemcomitans serotype e str. SC1083</name>
    <dbReference type="NCBI Taxonomy" id="907488"/>
    <lineage>
        <taxon>Bacteria</taxon>
        <taxon>Pseudomonadati</taxon>
        <taxon>Pseudomonadota</taxon>
        <taxon>Gammaproteobacteria</taxon>
        <taxon>Pasteurellales</taxon>
        <taxon>Pasteurellaceae</taxon>
        <taxon>Aggregatibacter</taxon>
    </lineage>
</organism>
<dbReference type="GO" id="GO:0003677">
    <property type="term" value="F:DNA binding"/>
    <property type="evidence" value="ECO:0007669"/>
    <property type="project" value="InterPro"/>
</dbReference>
<feature type="domain" description="HTH cro/C1-type" evidence="1">
    <location>
        <begin position="38"/>
        <end position="90"/>
    </location>
</feature>